<reference evidence="1 2" key="1">
    <citation type="submission" date="2017-04" db="EMBL/GenBank/DDBJ databases">
        <title>Weissella cibaria strain m2 complete genome.</title>
        <authorList>
            <person name="Pan Q."/>
            <person name="Tan M."/>
            <person name="Yao F."/>
            <person name="Su S."/>
        </authorList>
    </citation>
    <scope>NUCLEOTIDE SEQUENCE [LARGE SCALE GENOMIC DNA]</scope>
    <source>
        <strain evidence="1 2">M2</strain>
    </source>
</reference>
<organism evidence="1 2">
    <name type="scientific">Weissella cibaria</name>
    <dbReference type="NCBI Taxonomy" id="137591"/>
    <lineage>
        <taxon>Bacteria</taxon>
        <taxon>Bacillati</taxon>
        <taxon>Bacillota</taxon>
        <taxon>Bacilli</taxon>
        <taxon>Lactobacillales</taxon>
        <taxon>Lactobacillaceae</taxon>
        <taxon>Weissella</taxon>
    </lineage>
</organism>
<evidence type="ECO:0000313" key="2">
    <source>
        <dbReference type="Proteomes" id="UP000244870"/>
    </source>
</evidence>
<dbReference type="Proteomes" id="UP000244870">
    <property type="component" value="Chromosome"/>
</dbReference>
<dbReference type="RefSeq" id="WP_108730052.1">
    <property type="nucleotide sequence ID" value="NZ_CP020928.1"/>
</dbReference>
<accession>A0A2S1KPK7</accession>
<protein>
    <submittedName>
        <fullName evidence="1">Uncharacterized protein</fullName>
    </submittedName>
</protein>
<name>A0A2S1KPK7_9LACO</name>
<gene>
    <name evidence="1" type="ORF">B6254_0529</name>
</gene>
<dbReference type="EMBL" id="CP020928">
    <property type="protein sequence ID" value="AWF94950.1"/>
    <property type="molecule type" value="Genomic_DNA"/>
</dbReference>
<sequence>MKYSFPEHIIDDLDYRVLKNFAKKWGISKISSKNDAIQSIYTSLNNRDDIDYELAYQELILNSVHYTNNRDILTSYISISRDSILNSSINNSEKELEPIDYVFDIDNINSELNIVFRNPSYDNDRLSKLDVVLGKRYDVERKITKDGREVFERFDYIWVTIDIDKRKLVITRHDKSEDEEFTNSVMNVFQVVTAKLSDMYGFKVQPSDESESLYKFFYHLTKDEELHYLDKAKESTDLRNSFSEAINSMYNFTDLNETQEWNTRLENLISRRLIRQDFSNFSNRDVDDGKVLKIRFIDDLGGKVEASAGGASGNREIDFQESDVYFDTKDTIHLAKRLKSITIQWKLPKYLLDIDDRIEFLPVKYTVYGQFYVTHIERFNLLQEVAEYVLPKFEDYKRLSY</sequence>
<proteinExistence type="predicted"/>
<dbReference type="AlphaFoldDB" id="A0A2S1KPK7"/>
<evidence type="ECO:0000313" key="1">
    <source>
        <dbReference type="EMBL" id="AWF94950.1"/>
    </source>
</evidence>